<accession>A0AA39QBX0</accession>
<reference evidence="1" key="1">
    <citation type="submission" date="2023-06" db="EMBL/GenBank/DDBJ databases">
        <authorList>
            <consortium name="Lawrence Berkeley National Laboratory"/>
            <person name="Ahrendt S."/>
            <person name="Sahu N."/>
            <person name="Indic B."/>
            <person name="Wong-Bajracharya J."/>
            <person name="Merenyi Z."/>
            <person name="Ke H.-M."/>
            <person name="Monk M."/>
            <person name="Kocsube S."/>
            <person name="Drula E."/>
            <person name="Lipzen A."/>
            <person name="Balint B."/>
            <person name="Henrissat B."/>
            <person name="Andreopoulos B."/>
            <person name="Martin F.M."/>
            <person name="Harder C.B."/>
            <person name="Rigling D."/>
            <person name="Ford K.L."/>
            <person name="Foster G.D."/>
            <person name="Pangilinan J."/>
            <person name="Papanicolaou A."/>
            <person name="Barry K."/>
            <person name="LaButti K."/>
            <person name="Viragh M."/>
            <person name="Koriabine M."/>
            <person name="Yan M."/>
            <person name="Riley R."/>
            <person name="Champramary S."/>
            <person name="Plett K.L."/>
            <person name="Tsai I.J."/>
            <person name="Slot J."/>
            <person name="Sipos G."/>
            <person name="Plett J."/>
            <person name="Nagy L.G."/>
            <person name="Grigoriev I.V."/>
        </authorList>
    </citation>
    <scope>NUCLEOTIDE SEQUENCE</scope>
    <source>
        <strain evidence="1">HWK02</strain>
    </source>
</reference>
<comment type="caution">
    <text evidence="1">The sequence shown here is derived from an EMBL/GenBank/DDBJ whole genome shotgun (WGS) entry which is preliminary data.</text>
</comment>
<organism evidence="1 2">
    <name type="scientific">Armillaria luteobubalina</name>
    <dbReference type="NCBI Taxonomy" id="153913"/>
    <lineage>
        <taxon>Eukaryota</taxon>
        <taxon>Fungi</taxon>
        <taxon>Dikarya</taxon>
        <taxon>Basidiomycota</taxon>
        <taxon>Agaricomycotina</taxon>
        <taxon>Agaricomycetes</taxon>
        <taxon>Agaricomycetidae</taxon>
        <taxon>Agaricales</taxon>
        <taxon>Marasmiineae</taxon>
        <taxon>Physalacriaceae</taxon>
        <taxon>Armillaria</taxon>
    </lineage>
</organism>
<sequence length="79" mass="8727">LGNKATAERITTGNETAFNTIYEPGLVTDLGPEKITQLTSSQQHSITLDEKGYVIWILASFSLVDYSYSTVHVWGYNNG</sequence>
<keyword evidence="2" id="KW-1185">Reference proteome</keyword>
<evidence type="ECO:0000313" key="2">
    <source>
        <dbReference type="Proteomes" id="UP001175228"/>
    </source>
</evidence>
<feature type="non-terminal residue" evidence="1">
    <location>
        <position position="1"/>
    </location>
</feature>
<proteinExistence type="predicted"/>
<protein>
    <submittedName>
        <fullName evidence="1">Uncharacterized protein</fullName>
    </submittedName>
</protein>
<dbReference type="EMBL" id="JAUEPU010000010">
    <property type="protein sequence ID" value="KAK0499265.1"/>
    <property type="molecule type" value="Genomic_DNA"/>
</dbReference>
<gene>
    <name evidence="1" type="ORF">EDD18DRAFT_1070388</name>
</gene>
<evidence type="ECO:0000313" key="1">
    <source>
        <dbReference type="EMBL" id="KAK0499265.1"/>
    </source>
</evidence>
<dbReference type="Proteomes" id="UP001175228">
    <property type="component" value="Unassembled WGS sequence"/>
</dbReference>
<dbReference type="AlphaFoldDB" id="A0AA39QBX0"/>
<name>A0AA39QBX0_9AGAR</name>